<organism evidence="2 3">
    <name type="scientific">Rossellomorea aquimaris</name>
    <dbReference type="NCBI Taxonomy" id="189382"/>
    <lineage>
        <taxon>Bacteria</taxon>
        <taxon>Bacillati</taxon>
        <taxon>Bacillota</taxon>
        <taxon>Bacilli</taxon>
        <taxon>Bacillales</taxon>
        <taxon>Bacillaceae</taxon>
        <taxon>Rossellomorea</taxon>
    </lineage>
</organism>
<dbReference type="InterPro" id="IPR003018">
    <property type="entry name" value="GAF"/>
</dbReference>
<evidence type="ECO:0000313" key="3">
    <source>
        <dbReference type="Proteomes" id="UP000324269"/>
    </source>
</evidence>
<gene>
    <name evidence="2" type="ORF">FZC85_15240</name>
</gene>
<dbReference type="CDD" id="cd07041">
    <property type="entry name" value="STAS_RsbR_RsbS_like"/>
    <property type="match status" value="1"/>
</dbReference>
<dbReference type="Proteomes" id="UP000324269">
    <property type="component" value="Unassembled WGS sequence"/>
</dbReference>
<dbReference type="OrthoDB" id="1120027at2"/>
<dbReference type="PANTHER" id="PTHR33745">
    <property type="entry name" value="RSBT ANTAGONIST PROTEIN RSBS-RELATED"/>
    <property type="match status" value="1"/>
</dbReference>
<evidence type="ECO:0000313" key="2">
    <source>
        <dbReference type="EMBL" id="TYS84713.1"/>
    </source>
</evidence>
<dbReference type="Pfam" id="PF01740">
    <property type="entry name" value="STAS"/>
    <property type="match status" value="1"/>
</dbReference>
<dbReference type="Gene3D" id="3.30.750.24">
    <property type="entry name" value="STAS domain"/>
    <property type="match status" value="1"/>
</dbReference>
<dbReference type="Pfam" id="PF01590">
    <property type="entry name" value="GAF"/>
    <property type="match status" value="1"/>
</dbReference>
<dbReference type="SUPFAM" id="SSF52091">
    <property type="entry name" value="SpoIIaa-like"/>
    <property type="match status" value="1"/>
</dbReference>
<dbReference type="PANTHER" id="PTHR33745:SF8">
    <property type="entry name" value="BLUE-LIGHT PHOTORECEPTOR"/>
    <property type="match status" value="1"/>
</dbReference>
<dbReference type="InterPro" id="IPR051932">
    <property type="entry name" value="Bact_StressResp_Reg"/>
</dbReference>
<evidence type="ECO:0000259" key="1">
    <source>
        <dbReference type="PROSITE" id="PS50801"/>
    </source>
</evidence>
<dbReference type="InterPro" id="IPR002645">
    <property type="entry name" value="STAS_dom"/>
</dbReference>
<proteinExistence type="predicted"/>
<dbReference type="SUPFAM" id="SSF55781">
    <property type="entry name" value="GAF domain-like"/>
    <property type="match status" value="1"/>
</dbReference>
<protein>
    <submittedName>
        <fullName evidence="2">STAS domain-containing protein</fullName>
    </submittedName>
</protein>
<name>A0A5D4TV86_9BACI</name>
<feature type="domain" description="STAS" evidence="1">
    <location>
        <begin position="165"/>
        <end position="249"/>
    </location>
</feature>
<dbReference type="InterPro" id="IPR029016">
    <property type="entry name" value="GAF-like_dom_sf"/>
</dbReference>
<accession>A0A5D4TV86</accession>
<reference evidence="2 3" key="1">
    <citation type="submission" date="2019-08" db="EMBL/GenBank/DDBJ databases">
        <title>Bacillus genomes from the desert of Cuatro Cienegas, Coahuila.</title>
        <authorList>
            <person name="Olmedo-Alvarez G."/>
        </authorList>
    </citation>
    <scope>NUCLEOTIDE SEQUENCE [LARGE SCALE GENOMIC DNA]</scope>
    <source>
        <strain evidence="2 3">CH87b_3T</strain>
    </source>
</reference>
<dbReference type="AlphaFoldDB" id="A0A5D4TV86"/>
<dbReference type="PROSITE" id="PS50801">
    <property type="entry name" value="STAS"/>
    <property type="match status" value="1"/>
</dbReference>
<dbReference type="RefSeq" id="WP_148969142.1">
    <property type="nucleotide sequence ID" value="NZ_JBNIKW010000003.1"/>
</dbReference>
<comment type="caution">
    <text evidence="2">The sequence shown here is derived from an EMBL/GenBank/DDBJ whole genome shotgun (WGS) entry which is preliminary data.</text>
</comment>
<sequence length="287" mass="32209">MSNEYNLASSEYHSLISTSKKLFHSISKHLNVQTAYVTRRGDDAMTVLSSYNEKEEIIPEGYSVKYGDTYCRLIIMNENNEMHKFNLAEDAITKELEVTSQLGVKGFLGVTLRDLQGDVFGTLCVMDKEEKNFCQSDIEYLQSMADILSYILDLDQTKFNMNYLSVPIIPITEGIACLSIQGVIDEIRADKIINKVLEYGSSHDTEYFIIDLSGLLILDGIFPSVFINLVKSLKVMGIESILTGITPDIAIHEKDNGQLSQLPIVKVRNLESALKYIGFNLTEAPTH</sequence>
<dbReference type="InterPro" id="IPR036513">
    <property type="entry name" value="STAS_dom_sf"/>
</dbReference>
<dbReference type="Gene3D" id="3.30.450.40">
    <property type="match status" value="1"/>
</dbReference>
<dbReference type="EMBL" id="VTEZ01000004">
    <property type="protein sequence ID" value="TYS84713.1"/>
    <property type="molecule type" value="Genomic_DNA"/>
</dbReference>